<feature type="domain" description="Enoyl reductase (ER)" evidence="12">
    <location>
        <begin position="351"/>
        <end position="688"/>
    </location>
</feature>
<dbReference type="FunFam" id="3.40.50.720:FF:000068">
    <property type="entry name" value="Sorbitol dehydrogenase"/>
    <property type="match status" value="1"/>
</dbReference>
<dbReference type="STRING" id="671987.R0J3D7"/>
<comment type="function">
    <text evidence="7">Xylitol dehydrogenase which catalyzes the conversion of xylitol to D-xylulose. Xylose is a major component of hemicelluloses such as xylan. Most fungi utilize D-xylose via three enzymatic reactions, xylose reductase (XR), xylitol dehydrogenase (XDH), and xylulokinase, to form xylulose 5-phosphate, which enters pentose phosphate pathway.</text>
</comment>
<dbReference type="Gene3D" id="3.40.50.720">
    <property type="entry name" value="NAD(P)-binding Rossmann-like Domain"/>
    <property type="match status" value="1"/>
</dbReference>
<evidence type="ECO:0000256" key="8">
    <source>
        <dbReference type="ARBA" id="ARBA00025713"/>
    </source>
</evidence>
<evidence type="ECO:0000256" key="1">
    <source>
        <dbReference type="ARBA" id="ARBA00001947"/>
    </source>
</evidence>
<keyword evidence="4 11" id="KW-0862">Zinc</keyword>
<dbReference type="SUPFAM" id="SSF50129">
    <property type="entry name" value="GroES-like"/>
    <property type="match status" value="1"/>
</dbReference>
<keyword evidence="14" id="KW-1185">Reference proteome</keyword>
<gene>
    <name evidence="13" type="ORF">SETTUDRAFT_49510</name>
</gene>
<dbReference type="InterPro" id="IPR013149">
    <property type="entry name" value="ADH-like_C"/>
</dbReference>
<sequence length="693" mass="75292">VLSLCAVLDLPQIYTKPSAEALLDTLTLLTTAPPSWEAIEKSKQKHGPAPAVAVNPEGVTRYLTSIISSDLRWIQDEELKEQIWDQASARLSERSGRSAMGAMSRSFRIPTSANAFELSIHEPTLTGDDLGLKTWAASYLLAKRLSSFSLVPTDTQERLQVLELGSGTGLVGLAMAGLGAHVLLTDLPSICPNLAHNVRQNHNVISENGGKARAAMLDWTEPHVCEPLEDDHEAIPAKFPVVLAADSLYSPDHPRMLVDTIAAWLSPASHAKVIVEFPYRDAYLPQIKDFRRRMIEIGLQMLEEGEENGYDDWGASGAGDDQNEGALVTCWWAFQMLAHMALAKNPSFVLQAPNKVIYEDRPIPELPSPYDVIVRPRWTGICGSDVHYWVEGRIGHFVVEKPMVLGHESAGIVHKVGDKVKTLKVGDEVAMEPGVPCRRCVRCKEGKYNLCPDMAFAATPPYDGTLARYYTLPEDYCYKLPENMSMEEGALIEPTAVAVHITRQASIKPGDSVVVFGAGPVGLLCCAVAKAYGAKKIVTVDINDERMNFALKYAANSSFKSQRVSAQENAANLIKECELGSGADVIIDASGAEPCIQTAIHALRMGGTYVQGGMGKPDITFPIVAMCTKELNLKGSFRYGPGDYQTAIDLVSSGRISVKELITGKVKFDDAENAFADVKGGKGIKILIEGPAE</sequence>
<evidence type="ECO:0000256" key="10">
    <source>
        <dbReference type="ARBA" id="ARBA00030139"/>
    </source>
</evidence>
<evidence type="ECO:0000256" key="4">
    <source>
        <dbReference type="ARBA" id="ARBA00022833"/>
    </source>
</evidence>
<keyword evidence="6" id="KW-0520">NAD</keyword>
<dbReference type="GO" id="GO:0008757">
    <property type="term" value="F:S-adenosylmethionine-dependent methyltransferase activity"/>
    <property type="evidence" value="ECO:0007669"/>
    <property type="project" value="UniProtKB-ARBA"/>
</dbReference>
<dbReference type="InterPro" id="IPR019410">
    <property type="entry name" value="Methyltransf_16"/>
</dbReference>
<evidence type="ECO:0000256" key="6">
    <source>
        <dbReference type="ARBA" id="ARBA00023027"/>
    </source>
</evidence>
<dbReference type="EMBL" id="KB908481">
    <property type="protein sequence ID" value="EOA91246.1"/>
    <property type="molecule type" value="Genomic_DNA"/>
</dbReference>
<evidence type="ECO:0000256" key="11">
    <source>
        <dbReference type="RuleBase" id="RU361277"/>
    </source>
</evidence>
<dbReference type="Pfam" id="PF00107">
    <property type="entry name" value="ADH_zinc_N"/>
    <property type="match status" value="1"/>
</dbReference>
<dbReference type="CDD" id="cd02440">
    <property type="entry name" value="AdoMet_MTases"/>
    <property type="match status" value="1"/>
</dbReference>
<organism evidence="13 14">
    <name type="scientific">Exserohilum turcicum (strain 28A)</name>
    <name type="common">Northern leaf blight fungus</name>
    <name type="synonym">Setosphaeria turcica</name>
    <dbReference type="NCBI Taxonomy" id="671987"/>
    <lineage>
        <taxon>Eukaryota</taxon>
        <taxon>Fungi</taxon>
        <taxon>Dikarya</taxon>
        <taxon>Ascomycota</taxon>
        <taxon>Pezizomycotina</taxon>
        <taxon>Dothideomycetes</taxon>
        <taxon>Pleosporomycetidae</taxon>
        <taxon>Pleosporales</taxon>
        <taxon>Pleosporineae</taxon>
        <taxon>Pleosporaceae</taxon>
        <taxon>Exserohilum</taxon>
    </lineage>
</organism>
<dbReference type="SMART" id="SM00829">
    <property type="entry name" value="PKS_ER"/>
    <property type="match status" value="1"/>
</dbReference>
<dbReference type="InterPro" id="IPR036291">
    <property type="entry name" value="NAD(P)-bd_dom_sf"/>
</dbReference>
<dbReference type="Gene3D" id="3.40.50.150">
    <property type="entry name" value="Vaccinia Virus protein VP39"/>
    <property type="match status" value="1"/>
</dbReference>
<dbReference type="AlphaFoldDB" id="R0J3D7"/>
<dbReference type="GeneID" id="19405174"/>
<dbReference type="Pfam" id="PF08240">
    <property type="entry name" value="ADH_N"/>
    <property type="match status" value="1"/>
</dbReference>
<evidence type="ECO:0000256" key="3">
    <source>
        <dbReference type="ARBA" id="ARBA00022723"/>
    </source>
</evidence>
<comment type="cofactor">
    <cofactor evidence="1 11">
        <name>Zn(2+)</name>
        <dbReference type="ChEBI" id="CHEBI:29105"/>
    </cofactor>
</comment>
<feature type="non-terminal residue" evidence="13">
    <location>
        <position position="693"/>
    </location>
</feature>
<dbReference type="HOGENOM" id="CLU_021925_0_0_1"/>
<dbReference type="OrthoDB" id="3941538at2759"/>
<evidence type="ECO:0000256" key="7">
    <source>
        <dbReference type="ARBA" id="ARBA00024843"/>
    </source>
</evidence>
<dbReference type="EC" id="1.1.1.9" evidence="9"/>
<dbReference type="eggNOG" id="KOG2793">
    <property type="taxonomic scope" value="Eukaryota"/>
</dbReference>
<reference evidence="13 14" key="2">
    <citation type="journal article" date="2013" name="PLoS Genet.">
        <title>Comparative genome structure, secondary metabolite, and effector coding capacity across Cochliobolus pathogens.</title>
        <authorList>
            <person name="Condon B.J."/>
            <person name="Leng Y."/>
            <person name="Wu D."/>
            <person name="Bushley K.E."/>
            <person name="Ohm R.A."/>
            <person name="Otillar R."/>
            <person name="Martin J."/>
            <person name="Schackwitz W."/>
            <person name="Grimwood J."/>
            <person name="MohdZainudin N."/>
            <person name="Xue C."/>
            <person name="Wang R."/>
            <person name="Manning V.A."/>
            <person name="Dhillon B."/>
            <person name="Tu Z.J."/>
            <person name="Steffenson B.J."/>
            <person name="Salamov A."/>
            <person name="Sun H."/>
            <person name="Lowry S."/>
            <person name="LaButti K."/>
            <person name="Han J."/>
            <person name="Copeland A."/>
            <person name="Lindquist E."/>
            <person name="Barry K."/>
            <person name="Schmutz J."/>
            <person name="Baker S.E."/>
            <person name="Ciuffetti L.M."/>
            <person name="Grigoriev I.V."/>
            <person name="Zhong S."/>
            <person name="Turgeon B.G."/>
        </authorList>
    </citation>
    <scope>NUCLEOTIDE SEQUENCE [LARGE SCALE GENOMIC DNA]</scope>
    <source>
        <strain evidence="14">28A</strain>
    </source>
</reference>
<feature type="non-terminal residue" evidence="13">
    <location>
        <position position="1"/>
    </location>
</feature>
<evidence type="ECO:0000259" key="12">
    <source>
        <dbReference type="SMART" id="SM00829"/>
    </source>
</evidence>
<evidence type="ECO:0000256" key="5">
    <source>
        <dbReference type="ARBA" id="ARBA00023002"/>
    </source>
</evidence>
<dbReference type="GO" id="GO:0003939">
    <property type="term" value="F:L-iditol 2-dehydrogenase (NAD+) activity"/>
    <property type="evidence" value="ECO:0007669"/>
    <property type="project" value="TreeGrafter"/>
</dbReference>
<dbReference type="SUPFAM" id="SSF51735">
    <property type="entry name" value="NAD(P)-binding Rossmann-fold domains"/>
    <property type="match status" value="1"/>
</dbReference>
<evidence type="ECO:0000313" key="14">
    <source>
        <dbReference type="Proteomes" id="UP000016935"/>
    </source>
</evidence>
<dbReference type="SUPFAM" id="SSF53335">
    <property type="entry name" value="S-adenosyl-L-methionine-dependent methyltransferases"/>
    <property type="match status" value="1"/>
</dbReference>
<accession>R0J3D7</accession>
<dbReference type="CDD" id="cd05285">
    <property type="entry name" value="sorbitol_DH"/>
    <property type="match status" value="1"/>
</dbReference>
<dbReference type="InterPro" id="IPR029063">
    <property type="entry name" value="SAM-dependent_MTases_sf"/>
</dbReference>
<dbReference type="PANTHER" id="PTHR43161:SF9">
    <property type="entry name" value="SORBITOL DEHYDROGENASE"/>
    <property type="match status" value="1"/>
</dbReference>
<dbReference type="Pfam" id="PF10294">
    <property type="entry name" value="Methyltransf_16"/>
    <property type="match status" value="1"/>
</dbReference>
<reference evidence="13 14" key="1">
    <citation type="journal article" date="2012" name="PLoS Pathog.">
        <title>Diverse lifestyles and strategies of plant pathogenesis encoded in the genomes of eighteen Dothideomycetes fungi.</title>
        <authorList>
            <person name="Ohm R.A."/>
            <person name="Feau N."/>
            <person name="Henrissat B."/>
            <person name="Schoch C.L."/>
            <person name="Horwitz B.A."/>
            <person name="Barry K.W."/>
            <person name="Condon B.J."/>
            <person name="Copeland A.C."/>
            <person name="Dhillon B."/>
            <person name="Glaser F."/>
            <person name="Hesse C.N."/>
            <person name="Kosti I."/>
            <person name="LaButti K."/>
            <person name="Lindquist E.A."/>
            <person name="Lucas S."/>
            <person name="Salamov A.A."/>
            <person name="Bradshaw R.E."/>
            <person name="Ciuffetti L."/>
            <person name="Hamelin R.C."/>
            <person name="Kema G.H.J."/>
            <person name="Lawrence C."/>
            <person name="Scott J.A."/>
            <person name="Spatafora J.W."/>
            <person name="Turgeon B.G."/>
            <person name="de Wit P.J.G.M."/>
            <person name="Zhong S."/>
            <person name="Goodwin S.B."/>
            <person name="Grigoriev I.V."/>
        </authorList>
    </citation>
    <scope>NUCLEOTIDE SEQUENCE [LARGE SCALE GENOMIC DNA]</scope>
    <source>
        <strain evidence="14">28A</strain>
    </source>
</reference>
<dbReference type="GO" id="GO:0046526">
    <property type="term" value="F:D-xylulose reductase activity"/>
    <property type="evidence" value="ECO:0007669"/>
    <property type="project" value="UniProtKB-EC"/>
</dbReference>
<dbReference type="Gene3D" id="3.90.180.10">
    <property type="entry name" value="Medium-chain alcohol dehydrogenases, catalytic domain"/>
    <property type="match status" value="1"/>
</dbReference>
<evidence type="ECO:0000256" key="2">
    <source>
        <dbReference type="ARBA" id="ARBA00008072"/>
    </source>
</evidence>
<comment type="similarity">
    <text evidence="2 11">Belongs to the zinc-containing alcohol dehydrogenase family.</text>
</comment>
<dbReference type="eggNOG" id="KOG0024">
    <property type="taxonomic scope" value="Eukaryota"/>
</dbReference>
<name>R0J3D7_EXST2</name>
<dbReference type="GO" id="GO:0006062">
    <property type="term" value="P:sorbitol catabolic process"/>
    <property type="evidence" value="ECO:0007669"/>
    <property type="project" value="TreeGrafter"/>
</dbReference>
<proteinExistence type="inferred from homology"/>
<dbReference type="InterPro" id="IPR011032">
    <property type="entry name" value="GroES-like_sf"/>
</dbReference>
<keyword evidence="3 11" id="KW-0479">Metal-binding</keyword>
<dbReference type="InterPro" id="IPR020843">
    <property type="entry name" value="ER"/>
</dbReference>
<evidence type="ECO:0000313" key="13">
    <source>
        <dbReference type="EMBL" id="EOA91246.1"/>
    </source>
</evidence>
<dbReference type="PANTHER" id="PTHR43161">
    <property type="entry name" value="SORBITOL DEHYDROGENASE"/>
    <property type="match status" value="1"/>
</dbReference>
<dbReference type="InterPro" id="IPR013154">
    <property type="entry name" value="ADH-like_N"/>
</dbReference>
<evidence type="ECO:0000256" key="9">
    <source>
        <dbReference type="ARBA" id="ARBA00026119"/>
    </source>
</evidence>
<dbReference type="InterPro" id="IPR045306">
    <property type="entry name" value="SDH-like"/>
</dbReference>
<dbReference type="InterPro" id="IPR002328">
    <property type="entry name" value="ADH_Zn_CS"/>
</dbReference>
<keyword evidence="5" id="KW-0560">Oxidoreductase</keyword>
<dbReference type="Proteomes" id="UP000016935">
    <property type="component" value="Unassembled WGS sequence"/>
</dbReference>
<comment type="pathway">
    <text evidence="8">Carbohydrate degradation; L-arabinose degradation via L-arabinitol; D-xylulose 5-phosphate from L-arabinose (fungal route): step 4/5.</text>
</comment>
<dbReference type="RefSeq" id="XP_008020317.1">
    <property type="nucleotide sequence ID" value="XM_008022126.1"/>
</dbReference>
<protein>
    <recommendedName>
        <fullName evidence="9">D-xylulose reductase</fullName>
        <ecNumber evidence="9">1.1.1.9</ecNumber>
    </recommendedName>
    <alternativeName>
        <fullName evidence="10">Xylitol dehydrogenase A</fullName>
    </alternativeName>
</protein>
<dbReference type="PROSITE" id="PS00059">
    <property type="entry name" value="ADH_ZINC"/>
    <property type="match status" value="1"/>
</dbReference>
<dbReference type="GO" id="GO:0008270">
    <property type="term" value="F:zinc ion binding"/>
    <property type="evidence" value="ECO:0007669"/>
    <property type="project" value="InterPro"/>
</dbReference>